<dbReference type="AlphaFoldDB" id="D7BIJ7"/>
<dbReference type="Pfam" id="PF01613">
    <property type="entry name" value="Flavin_Reduct"/>
    <property type="match status" value="1"/>
</dbReference>
<dbReference type="OrthoDB" id="9792858at2"/>
<dbReference type="InterPro" id="IPR050268">
    <property type="entry name" value="NADH-dep_flavin_reductase"/>
</dbReference>
<proteinExistence type="predicted"/>
<organism evidence="3 4">
    <name type="scientific">Allomeiothermus silvanus (strain ATCC 700542 / DSM 9946 / NBRC 106475 / NCIMB 13440 / VI-R2)</name>
    <name type="common">Thermus silvanus</name>
    <dbReference type="NCBI Taxonomy" id="526227"/>
    <lineage>
        <taxon>Bacteria</taxon>
        <taxon>Thermotogati</taxon>
        <taxon>Deinococcota</taxon>
        <taxon>Deinococci</taxon>
        <taxon>Thermales</taxon>
        <taxon>Thermaceae</taxon>
        <taxon>Allomeiothermus</taxon>
    </lineage>
</organism>
<dbReference type="SUPFAM" id="SSF50475">
    <property type="entry name" value="FMN-binding split barrel"/>
    <property type="match status" value="1"/>
</dbReference>
<dbReference type="eggNOG" id="COG1853">
    <property type="taxonomic scope" value="Bacteria"/>
</dbReference>
<evidence type="ECO:0000256" key="1">
    <source>
        <dbReference type="ARBA" id="ARBA00023002"/>
    </source>
</evidence>
<evidence type="ECO:0000259" key="2">
    <source>
        <dbReference type="SMART" id="SM00903"/>
    </source>
</evidence>
<name>D7BIJ7_ALLS1</name>
<sequence>MNETAPIAQPTLSDAFKAALARWPSGVTVVAAEWDGKRRGMTASSFSSVSLEPPLILVCIGEDAHLLPVLERSERFAVNILAEGQERISDHFAGKPIPNLEPLGPDLAIAGALATLYCTVWQLYPGGDHRIVVGQVEDIRLGEAGKPIVYWNRGYRSIP</sequence>
<dbReference type="GO" id="GO:0010181">
    <property type="term" value="F:FMN binding"/>
    <property type="evidence" value="ECO:0007669"/>
    <property type="project" value="InterPro"/>
</dbReference>
<dbReference type="EMBL" id="CP002042">
    <property type="protein sequence ID" value="ADH64172.1"/>
    <property type="molecule type" value="Genomic_DNA"/>
</dbReference>
<dbReference type="InterPro" id="IPR053664">
    <property type="entry name" value="NFP_flavin_reductase"/>
</dbReference>
<dbReference type="NCBIfam" id="NF042921">
    <property type="entry name" value="HpaC_Thermus"/>
    <property type="match status" value="1"/>
</dbReference>
<dbReference type="KEGG" id="msv:Mesil_2313"/>
<evidence type="ECO:0000313" key="4">
    <source>
        <dbReference type="Proteomes" id="UP000001916"/>
    </source>
</evidence>
<dbReference type="InterPro" id="IPR012349">
    <property type="entry name" value="Split_barrel_FMN-bd"/>
</dbReference>
<dbReference type="STRING" id="526227.Mesil_2313"/>
<evidence type="ECO:0000313" key="3">
    <source>
        <dbReference type="EMBL" id="ADH64172.1"/>
    </source>
</evidence>
<feature type="domain" description="Flavin reductase like" evidence="2">
    <location>
        <begin position="20"/>
        <end position="157"/>
    </location>
</feature>
<dbReference type="GO" id="GO:0042602">
    <property type="term" value="F:riboflavin reductase (NADPH) activity"/>
    <property type="evidence" value="ECO:0007669"/>
    <property type="project" value="TreeGrafter"/>
</dbReference>
<keyword evidence="1" id="KW-0560">Oxidoreductase</keyword>
<protein>
    <submittedName>
        <fullName evidence="3">Flavin reductase domain protein FMN-binding protein</fullName>
    </submittedName>
</protein>
<gene>
    <name evidence="3" type="ordered locus">Mesil_2313</name>
</gene>
<dbReference type="InterPro" id="IPR002563">
    <property type="entry name" value="Flavin_Rdtase-like_dom"/>
</dbReference>
<dbReference type="HOGENOM" id="CLU_059021_1_4_0"/>
<dbReference type="PANTHER" id="PTHR30466:SF1">
    <property type="entry name" value="FMN REDUCTASE (NADH) RUTF"/>
    <property type="match status" value="1"/>
</dbReference>
<dbReference type="Gene3D" id="2.30.110.10">
    <property type="entry name" value="Electron Transport, Fmn-binding Protein, Chain A"/>
    <property type="match status" value="1"/>
</dbReference>
<reference evidence="3 4" key="1">
    <citation type="journal article" date="2010" name="Stand. Genomic Sci.">
        <title>Complete genome sequence of Meiothermus silvanus type strain (VI-R2).</title>
        <authorList>
            <person name="Sikorski J."/>
            <person name="Tindall B.J."/>
            <person name="Lowry S."/>
            <person name="Lucas S."/>
            <person name="Nolan M."/>
            <person name="Copeland A."/>
            <person name="Glavina Del Rio T."/>
            <person name="Tice H."/>
            <person name="Cheng J.F."/>
            <person name="Han C."/>
            <person name="Pitluck S."/>
            <person name="Liolios K."/>
            <person name="Ivanova N."/>
            <person name="Mavromatis K."/>
            <person name="Mikhailova N."/>
            <person name="Pati A."/>
            <person name="Goodwin L."/>
            <person name="Chen A."/>
            <person name="Palaniappan K."/>
            <person name="Land M."/>
            <person name="Hauser L."/>
            <person name="Chang Y.J."/>
            <person name="Jeffries C.D."/>
            <person name="Rohde M."/>
            <person name="Goker M."/>
            <person name="Woyke T."/>
            <person name="Bristow J."/>
            <person name="Eisen J.A."/>
            <person name="Markowitz V."/>
            <person name="Hugenholtz P."/>
            <person name="Kyrpides N.C."/>
            <person name="Klenk H.P."/>
            <person name="Lapidus A."/>
        </authorList>
    </citation>
    <scope>NUCLEOTIDE SEQUENCE [LARGE SCALE GENOMIC DNA]</scope>
    <source>
        <strain evidence="4">ATCC 700542 / DSM 9946 / VI-R2</strain>
    </source>
</reference>
<dbReference type="SMART" id="SM00903">
    <property type="entry name" value="Flavin_Reduct"/>
    <property type="match status" value="1"/>
</dbReference>
<dbReference type="PANTHER" id="PTHR30466">
    <property type="entry name" value="FLAVIN REDUCTASE"/>
    <property type="match status" value="1"/>
</dbReference>
<keyword evidence="4" id="KW-1185">Reference proteome</keyword>
<dbReference type="Proteomes" id="UP000001916">
    <property type="component" value="Chromosome"/>
</dbReference>
<accession>D7BIJ7</accession>